<protein>
    <submittedName>
        <fullName evidence="2">Uncharacterized protein</fullName>
    </submittedName>
</protein>
<accession>A0A8T0W8C0</accession>
<name>A0A8T0W8C0_PANVG</name>
<reference evidence="2" key="1">
    <citation type="submission" date="2020-05" db="EMBL/GenBank/DDBJ databases">
        <title>WGS assembly of Panicum virgatum.</title>
        <authorList>
            <person name="Lovell J.T."/>
            <person name="Jenkins J."/>
            <person name="Shu S."/>
            <person name="Juenger T.E."/>
            <person name="Schmutz J."/>
        </authorList>
    </citation>
    <scope>NUCLEOTIDE SEQUENCE</scope>
    <source>
        <strain evidence="2">AP13</strain>
    </source>
</reference>
<evidence type="ECO:0000313" key="3">
    <source>
        <dbReference type="Proteomes" id="UP000823388"/>
    </source>
</evidence>
<evidence type="ECO:0000313" key="2">
    <source>
        <dbReference type="EMBL" id="KAG2643675.1"/>
    </source>
</evidence>
<comment type="caution">
    <text evidence="2">The sequence shown here is derived from an EMBL/GenBank/DDBJ whole genome shotgun (WGS) entry which is preliminary data.</text>
</comment>
<dbReference type="EMBL" id="CM029039">
    <property type="protein sequence ID" value="KAG2643675.1"/>
    <property type="molecule type" value="Genomic_DNA"/>
</dbReference>
<keyword evidence="3" id="KW-1185">Reference proteome</keyword>
<proteinExistence type="predicted"/>
<evidence type="ECO:0000256" key="1">
    <source>
        <dbReference type="SAM" id="MobiDB-lite"/>
    </source>
</evidence>
<sequence>MYLTWLHSNELPLLESSDESIEVGEVVSMVSLLRTCIEHLVGKLLSSSSSVLGAAGARVEVDASLIRFSTSMSWLRQSIEHMVGELVVVAPVALICCTVACSQPVLMTVLSPNVVVVAVEDEVVAAAVVVVDGEGVGEASDDAGEVGRMPESWEGRSSTTRSMCPWRAPI</sequence>
<gene>
    <name evidence="2" type="ORF">PVAP13_2KG347892</name>
</gene>
<feature type="region of interest" description="Disordered" evidence="1">
    <location>
        <begin position="139"/>
        <end position="161"/>
    </location>
</feature>
<dbReference type="AlphaFoldDB" id="A0A8T0W8C0"/>
<organism evidence="2 3">
    <name type="scientific">Panicum virgatum</name>
    <name type="common">Blackwell switchgrass</name>
    <dbReference type="NCBI Taxonomy" id="38727"/>
    <lineage>
        <taxon>Eukaryota</taxon>
        <taxon>Viridiplantae</taxon>
        <taxon>Streptophyta</taxon>
        <taxon>Embryophyta</taxon>
        <taxon>Tracheophyta</taxon>
        <taxon>Spermatophyta</taxon>
        <taxon>Magnoliopsida</taxon>
        <taxon>Liliopsida</taxon>
        <taxon>Poales</taxon>
        <taxon>Poaceae</taxon>
        <taxon>PACMAD clade</taxon>
        <taxon>Panicoideae</taxon>
        <taxon>Panicodae</taxon>
        <taxon>Paniceae</taxon>
        <taxon>Panicinae</taxon>
        <taxon>Panicum</taxon>
        <taxon>Panicum sect. Hiantes</taxon>
    </lineage>
</organism>
<dbReference type="Proteomes" id="UP000823388">
    <property type="component" value="Chromosome 2K"/>
</dbReference>